<dbReference type="RefSeq" id="XP_048565465.1">
    <property type="nucleotide sequence ID" value="XM_048709508.1"/>
</dbReference>
<reference evidence="4" key="1">
    <citation type="journal article" date="2013" name="Nature">
        <title>Draft genome of the wheat A-genome progenitor Triticum urartu.</title>
        <authorList>
            <person name="Ling H.Q."/>
            <person name="Zhao S."/>
            <person name="Liu D."/>
            <person name="Wang J."/>
            <person name="Sun H."/>
            <person name="Zhang C."/>
            <person name="Fan H."/>
            <person name="Li D."/>
            <person name="Dong L."/>
            <person name="Tao Y."/>
            <person name="Gao C."/>
            <person name="Wu H."/>
            <person name="Li Y."/>
            <person name="Cui Y."/>
            <person name="Guo X."/>
            <person name="Zheng S."/>
            <person name="Wang B."/>
            <person name="Yu K."/>
            <person name="Liang Q."/>
            <person name="Yang W."/>
            <person name="Lou X."/>
            <person name="Chen J."/>
            <person name="Feng M."/>
            <person name="Jian J."/>
            <person name="Zhang X."/>
            <person name="Luo G."/>
            <person name="Jiang Y."/>
            <person name="Liu J."/>
            <person name="Wang Z."/>
            <person name="Sha Y."/>
            <person name="Zhang B."/>
            <person name="Wu H."/>
            <person name="Tang D."/>
            <person name="Shen Q."/>
            <person name="Xue P."/>
            <person name="Zou S."/>
            <person name="Wang X."/>
            <person name="Liu X."/>
            <person name="Wang F."/>
            <person name="Yang Y."/>
            <person name="An X."/>
            <person name="Dong Z."/>
            <person name="Zhang K."/>
            <person name="Zhang X."/>
            <person name="Luo M.C."/>
            <person name="Dvorak J."/>
            <person name="Tong Y."/>
            <person name="Wang J."/>
            <person name="Yang H."/>
            <person name="Li Z."/>
            <person name="Wang D."/>
            <person name="Zhang A."/>
            <person name="Wang J."/>
        </authorList>
    </citation>
    <scope>NUCLEOTIDE SEQUENCE</scope>
    <source>
        <strain evidence="4">cv. G1812</strain>
    </source>
</reference>
<feature type="chain" id="PRO_5035936482" evidence="2">
    <location>
        <begin position="19"/>
        <end position="249"/>
    </location>
</feature>
<organism evidence="3 4">
    <name type="scientific">Triticum urartu</name>
    <name type="common">Red wild einkorn</name>
    <name type="synonym">Crithodium urartu</name>
    <dbReference type="NCBI Taxonomy" id="4572"/>
    <lineage>
        <taxon>Eukaryota</taxon>
        <taxon>Viridiplantae</taxon>
        <taxon>Streptophyta</taxon>
        <taxon>Embryophyta</taxon>
        <taxon>Tracheophyta</taxon>
        <taxon>Spermatophyta</taxon>
        <taxon>Magnoliopsida</taxon>
        <taxon>Liliopsida</taxon>
        <taxon>Poales</taxon>
        <taxon>Poaceae</taxon>
        <taxon>BOP clade</taxon>
        <taxon>Pooideae</taxon>
        <taxon>Triticodae</taxon>
        <taxon>Triticeae</taxon>
        <taxon>Triticinae</taxon>
        <taxon>Triticum</taxon>
    </lineage>
</organism>
<dbReference type="Proteomes" id="UP000015106">
    <property type="component" value="Chromosome 3"/>
</dbReference>
<dbReference type="Gramene" id="TuG1812G0300004345.01.T06">
    <property type="protein sequence ID" value="TuG1812G0300004345.01.T06"/>
    <property type="gene ID" value="TuG1812G0300004345.01"/>
</dbReference>
<evidence type="ECO:0000256" key="1">
    <source>
        <dbReference type="SAM" id="MobiDB-lite"/>
    </source>
</evidence>
<evidence type="ECO:0000313" key="3">
    <source>
        <dbReference type="EnsemblPlants" id="TuG1812G0300004345.01.T06"/>
    </source>
</evidence>
<evidence type="ECO:0000256" key="2">
    <source>
        <dbReference type="SAM" id="SignalP"/>
    </source>
</evidence>
<sequence length="249" mass="27091">MIIYHLLLCTCLFEFIRLQELRKLQHQFYCTNQCAYATMQVYSQVSCMDKAFPTGHAQERLLQEGAAAVLPRPDRHGRLGRRSKGDGRWGDGPASDAAGDAAGARPGPAHGGERAGQQQSHLASVIAKNQGKYGSSIKALVSKLCPCSASLVLIGHLGILFWQLGQLVFQQSAVAGPVPDNRTSDCDRFYLPLGGHLIWTPSSSTTAAETCSCCRLRPARTPTTDLTPTPISSRLLLESQKATREDLRQ</sequence>
<accession>A0A8R7U0P7</accession>
<dbReference type="EnsemblPlants" id="TuG1812G0300004345.01.T06">
    <property type="protein sequence ID" value="TuG1812G0300004345.01.T06"/>
    <property type="gene ID" value="TuG1812G0300004345.01"/>
</dbReference>
<protein>
    <submittedName>
        <fullName evidence="3">Uncharacterized protein</fullName>
    </submittedName>
</protein>
<feature type="signal peptide" evidence="2">
    <location>
        <begin position="1"/>
        <end position="18"/>
    </location>
</feature>
<gene>
    <name evidence="3" type="primary">LOC125545529</name>
</gene>
<dbReference type="GeneID" id="125545529"/>
<dbReference type="AlphaFoldDB" id="A0A8R7U0P7"/>
<evidence type="ECO:0000313" key="4">
    <source>
        <dbReference type="Proteomes" id="UP000015106"/>
    </source>
</evidence>
<keyword evidence="2" id="KW-0732">Signal</keyword>
<feature type="compositionally biased region" description="Low complexity" evidence="1">
    <location>
        <begin position="91"/>
        <end position="108"/>
    </location>
</feature>
<name>A0A8R7U0P7_TRIUA</name>
<reference evidence="3" key="3">
    <citation type="submission" date="2022-06" db="UniProtKB">
        <authorList>
            <consortium name="EnsemblPlants"/>
        </authorList>
    </citation>
    <scope>IDENTIFICATION</scope>
</reference>
<keyword evidence="4" id="KW-1185">Reference proteome</keyword>
<reference evidence="3" key="2">
    <citation type="submission" date="2018-03" db="EMBL/GenBank/DDBJ databases">
        <title>The Triticum urartu genome reveals the dynamic nature of wheat genome evolution.</title>
        <authorList>
            <person name="Ling H."/>
            <person name="Ma B."/>
            <person name="Shi X."/>
            <person name="Liu H."/>
            <person name="Dong L."/>
            <person name="Sun H."/>
            <person name="Cao Y."/>
            <person name="Gao Q."/>
            <person name="Zheng S."/>
            <person name="Li Y."/>
            <person name="Yu Y."/>
            <person name="Du H."/>
            <person name="Qi M."/>
            <person name="Li Y."/>
            <person name="Yu H."/>
            <person name="Cui Y."/>
            <person name="Wang N."/>
            <person name="Chen C."/>
            <person name="Wu H."/>
            <person name="Zhao Y."/>
            <person name="Zhang J."/>
            <person name="Li Y."/>
            <person name="Zhou W."/>
            <person name="Zhang B."/>
            <person name="Hu W."/>
            <person name="Eijk M."/>
            <person name="Tang J."/>
            <person name="Witsenboer H."/>
            <person name="Zhao S."/>
            <person name="Li Z."/>
            <person name="Zhang A."/>
            <person name="Wang D."/>
            <person name="Liang C."/>
        </authorList>
    </citation>
    <scope>NUCLEOTIDE SEQUENCE [LARGE SCALE GENOMIC DNA]</scope>
    <source>
        <strain evidence="3">cv. G1812</strain>
    </source>
</reference>
<feature type="compositionally biased region" description="Basic and acidic residues" evidence="1">
    <location>
        <begin position="73"/>
        <end position="89"/>
    </location>
</feature>
<dbReference type="KEGG" id="tua:125545529"/>
<feature type="region of interest" description="Disordered" evidence="1">
    <location>
        <begin position="73"/>
        <end position="120"/>
    </location>
</feature>
<proteinExistence type="predicted"/>